<dbReference type="EMBL" id="JABCRE010000002">
    <property type="protein sequence ID" value="NMW31800.1"/>
    <property type="molecule type" value="Genomic_DNA"/>
</dbReference>
<evidence type="ECO:0000256" key="1">
    <source>
        <dbReference type="SAM" id="Phobius"/>
    </source>
</evidence>
<comment type="caution">
    <text evidence="2">The sequence shown here is derived from an EMBL/GenBank/DDBJ whole genome shotgun (WGS) entry which is preliminary data.</text>
</comment>
<name>A0A848QM28_9SPHN</name>
<evidence type="ECO:0000313" key="2">
    <source>
        <dbReference type="EMBL" id="NMW31800.1"/>
    </source>
</evidence>
<sequence>MTIFQMLALAGAVVAVPVIIYLAMAQKLSENAILAASLSAGFGAFTAVTLWSEGIVPLVANHTVNLWGVQVWYDLLISVTVALFFIIPRARKVGMSIPFWVILVGSTASIALLAMIARLFWLEHALAEDAADAG</sequence>
<accession>A0A848QM28</accession>
<keyword evidence="3" id="KW-1185">Reference proteome</keyword>
<evidence type="ECO:0008006" key="4">
    <source>
        <dbReference type="Google" id="ProtNLM"/>
    </source>
</evidence>
<feature type="transmembrane region" description="Helical" evidence="1">
    <location>
        <begin position="71"/>
        <end position="87"/>
    </location>
</feature>
<keyword evidence="1" id="KW-1133">Transmembrane helix</keyword>
<keyword evidence="1" id="KW-0812">Transmembrane</keyword>
<dbReference type="AlphaFoldDB" id="A0A848QM28"/>
<organism evidence="2 3">
    <name type="scientific">Pontixanthobacter rizhaonensis</name>
    <dbReference type="NCBI Taxonomy" id="2730337"/>
    <lineage>
        <taxon>Bacteria</taxon>
        <taxon>Pseudomonadati</taxon>
        <taxon>Pseudomonadota</taxon>
        <taxon>Alphaproteobacteria</taxon>
        <taxon>Sphingomonadales</taxon>
        <taxon>Erythrobacteraceae</taxon>
        <taxon>Pontixanthobacter</taxon>
    </lineage>
</organism>
<dbReference type="Proteomes" id="UP000561181">
    <property type="component" value="Unassembled WGS sequence"/>
</dbReference>
<evidence type="ECO:0000313" key="3">
    <source>
        <dbReference type="Proteomes" id="UP000561181"/>
    </source>
</evidence>
<feature type="transmembrane region" description="Helical" evidence="1">
    <location>
        <begin position="99"/>
        <end position="121"/>
    </location>
</feature>
<gene>
    <name evidence="2" type="ORF">HKD42_06985</name>
</gene>
<proteinExistence type="predicted"/>
<feature type="transmembrane region" description="Helical" evidence="1">
    <location>
        <begin position="6"/>
        <end position="25"/>
    </location>
</feature>
<reference evidence="2 3" key="1">
    <citation type="submission" date="2020-04" db="EMBL/GenBank/DDBJ databases">
        <authorList>
            <person name="Liu A."/>
        </authorList>
    </citation>
    <scope>NUCLEOTIDE SEQUENCE [LARGE SCALE GENOMIC DNA]</scope>
    <source>
        <strain evidence="2 3">RZ02</strain>
    </source>
</reference>
<keyword evidence="1" id="KW-0472">Membrane</keyword>
<protein>
    <recommendedName>
        <fullName evidence="4">DUF2834 domain-containing protein</fullName>
    </recommendedName>
</protein>
<feature type="transmembrane region" description="Helical" evidence="1">
    <location>
        <begin position="32"/>
        <end position="51"/>
    </location>
</feature>
<dbReference type="RefSeq" id="WP_170011629.1">
    <property type="nucleotide sequence ID" value="NZ_JABCRE010000002.1"/>
</dbReference>